<keyword evidence="2" id="KW-1185">Reference proteome</keyword>
<dbReference type="STRING" id="946677.SAMN05444484_10354"/>
<evidence type="ECO:0000313" key="1">
    <source>
        <dbReference type="EMBL" id="SHL94636.1"/>
    </source>
</evidence>
<proteinExistence type="predicted"/>
<gene>
    <name evidence="1" type="ORF">SAMN05444484_10354</name>
</gene>
<dbReference type="RefSeq" id="WP_068845488.1">
    <property type="nucleotide sequence ID" value="NZ_FRBT01000003.1"/>
</dbReference>
<accession>A0A1M7ESS4</accession>
<sequence length="90" mass="10376">MENVTINKGEAKTINAEQLKKLQDFNLFMDKARLSLGELSIQYEFQKADILSQIAVQQQNFNELEKVIKEEYGDIRVNIETGEIVKQGQE</sequence>
<name>A0A1M7ESS4_9FLAO</name>
<dbReference type="EMBL" id="FRBT01000003">
    <property type="protein sequence ID" value="SHL94636.1"/>
    <property type="molecule type" value="Genomic_DNA"/>
</dbReference>
<reference evidence="2" key="1">
    <citation type="submission" date="2016-11" db="EMBL/GenBank/DDBJ databases">
        <authorList>
            <person name="Varghese N."/>
            <person name="Submissions S."/>
        </authorList>
    </citation>
    <scope>NUCLEOTIDE SEQUENCE [LARGE SCALE GENOMIC DNA]</scope>
    <source>
        <strain evidence="2">DSM 24724</strain>
    </source>
</reference>
<organism evidence="1 2">
    <name type="scientific">Flavobacterium chilense</name>
    <dbReference type="NCBI Taxonomy" id="946677"/>
    <lineage>
        <taxon>Bacteria</taxon>
        <taxon>Pseudomonadati</taxon>
        <taxon>Bacteroidota</taxon>
        <taxon>Flavobacteriia</taxon>
        <taxon>Flavobacteriales</taxon>
        <taxon>Flavobacteriaceae</taxon>
        <taxon>Flavobacterium</taxon>
    </lineage>
</organism>
<evidence type="ECO:0000313" key="2">
    <source>
        <dbReference type="Proteomes" id="UP000184028"/>
    </source>
</evidence>
<dbReference type="Proteomes" id="UP000184028">
    <property type="component" value="Unassembled WGS sequence"/>
</dbReference>
<dbReference type="AlphaFoldDB" id="A0A1M7ESS4"/>
<dbReference type="OrthoDB" id="1364209at2"/>
<protein>
    <submittedName>
        <fullName evidence="1">Uncharacterized protein</fullName>
    </submittedName>
</protein>